<dbReference type="EMBL" id="AFUE01000010">
    <property type="protein sequence ID" value="EGU66338.1"/>
    <property type="molecule type" value="Genomic_DNA"/>
</dbReference>
<evidence type="ECO:0000313" key="1">
    <source>
        <dbReference type="EMBL" id="EGU66338.1"/>
    </source>
</evidence>
<reference evidence="1 2" key="1">
    <citation type="submission" date="2011-05" db="EMBL/GenBank/DDBJ databases">
        <authorList>
            <person name="Durkin A.S."/>
            <person name="McCorrison J."/>
            <person name="Torralba M."/>
            <person name="Gillis M."/>
            <person name="Methe B."/>
            <person name="Sutton G."/>
            <person name="Nelson K.E."/>
        </authorList>
    </citation>
    <scope>NUCLEOTIDE SEQUENCE [LARGE SCALE GENOMIC DNA]</scope>
    <source>
        <strain evidence="1 2">ATCC 51100</strain>
    </source>
</reference>
<protein>
    <submittedName>
        <fullName evidence="1">Conserved domain protein</fullName>
    </submittedName>
</protein>
<evidence type="ECO:0000313" key="2">
    <source>
        <dbReference type="Proteomes" id="UP000004274"/>
    </source>
</evidence>
<name>A0AAV3ECK5_STRCR</name>
<gene>
    <name evidence="1" type="ORF">HMPREF9960_0658</name>
</gene>
<accession>A0AAV3ECK5</accession>
<proteinExistence type="predicted"/>
<sequence length="55" mass="6111">MIVFFYTNIDPIQNSFCHIKPSSHGTSNFKKSTIMTLAQPQAVIGNKASKKIILT</sequence>
<dbReference type="Proteomes" id="UP000004274">
    <property type="component" value="Unassembled WGS sequence"/>
</dbReference>
<organism evidence="1 2">
    <name type="scientific">Streptococcus cristatus ATCC 51100</name>
    <dbReference type="NCBI Taxonomy" id="889201"/>
    <lineage>
        <taxon>Bacteria</taxon>
        <taxon>Bacillati</taxon>
        <taxon>Bacillota</taxon>
        <taxon>Bacilli</taxon>
        <taxon>Lactobacillales</taxon>
        <taxon>Streptococcaceae</taxon>
        <taxon>Streptococcus</taxon>
    </lineage>
</organism>
<comment type="caution">
    <text evidence="1">The sequence shown here is derived from an EMBL/GenBank/DDBJ whole genome shotgun (WGS) entry which is preliminary data.</text>
</comment>
<dbReference type="AlphaFoldDB" id="A0AAV3ECK5"/>